<feature type="region of interest" description="Disordered" evidence="3">
    <location>
        <begin position="458"/>
        <end position="516"/>
    </location>
</feature>
<feature type="compositionally biased region" description="Polar residues" evidence="3">
    <location>
        <begin position="149"/>
        <end position="165"/>
    </location>
</feature>
<dbReference type="OMA" id="CDEHEAV"/>
<feature type="compositionally biased region" description="Acidic residues" evidence="3">
    <location>
        <begin position="542"/>
        <end position="556"/>
    </location>
</feature>
<feature type="region of interest" description="Disordered" evidence="3">
    <location>
        <begin position="1"/>
        <end position="78"/>
    </location>
</feature>
<keyword evidence="6" id="KW-1185">Reference proteome</keyword>
<dbReference type="InterPro" id="IPR001452">
    <property type="entry name" value="SH3_domain"/>
</dbReference>
<dbReference type="InterPro" id="IPR036028">
    <property type="entry name" value="SH3-like_dom_sf"/>
</dbReference>
<dbReference type="OrthoDB" id="19092at2759"/>
<dbReference type="HOGENOM" id="CLU_390840_0_0_1"/>
<feature type="compositionally biased region" description="Low complexity" evidence="3">
    <location>
        <begin position="187"/>
        <end position="196"/>
    </location>
</feature>
<sequence>MPVGQDVGATTVSDMQSLASSASREDSESRVAAHRNSAQYGGSLVASPSTQRSGIHSDVNSVSPVPPTQRTGPPDASLVAETKPLTFHDHAQSGISGVAAREADMLSNQTANLCNSDNGVDSVDGVPATSTIKKPSIAIPRMTRLDSDAPSSKQSSPLNPSAISRRSSKYGSGLDSRKSSRRQSKALSSHSSVTSLRSHRPAPPSPASSHPSRRQSQSTLRSHSRHESNDSQSSSNPTERFPSHKPSTSSMRKSFSSTGASGSINVDGSGTQSTLVITFNHTQVDAAQKSQVDGKPPPPVAPKTSQESSTQAGIQKTGQNAQKLAPLSASHSHIRRNFSSTSASTSGSSSSVPSNPAARHANELAAAYASMGIYLPMAGTPTEICDEHEAVTNEPPAADEDNLQWHRDHPIVVRDFAFDESDERFSKQPIELMMRCDRPLLHHSRSYEWRRNQPRFAAGGGGGYSSGVHYGDPWGGEYEEEEDEDDWGFPLGSISGGTSTAPMGSTHGGGPRSELKNRSRAWANLGSKSLGGKWVNVSEEESSNYYEESGEEDGFEEISPQPQFDDDFNEDDVHTPSTTFKHSPLHDVHPHPEVDGQDGVDGDDDFSSGDELGYDDVNPEPLKTGVYRALYPFEAEGPSEMSVEVNQLVRIIGRGGGEGWVVALRNWTPEQEIKGTRNACDTAEAQGLVPEGYLQPYQLDEQSDEM</sequence>
<feature type="compositionally biased region" description="Low complexity" evidence="3">
    <location>
        <begin position="247"/>
        <end position="257"/>
    </location>
</feature>
<gene>
    <name evidence="5" type="ORF">PIIN_05091</name>
</gene>
<protein>
    <recommendedName>
        <fullName evidence="4">SH3 domain-containing protein</fullName>
    </recommendedName>
</protein>
<feature type="compositionally biased region" description="Polar residues" evidence="3">
    <location>
        <begin position="36"/>
        <end position="71"/>
    </location>
</feature>
<feature type="region of interest" description="Disordered" evidence="3">
    <location>
        <begin position="337"/>
        <end position="356"/>
    </location>
</feature>
<keyword evidence="1 2" id="KW-0728">SH3 domain</keyword>
<dbReference type="STRING" id="1109443.G4TIL2"/>
<feature type="domain" description="SH3" evidence="4">
    <location>
        <begin position="622"/>
        <end position="699"/>
    </location>
</feature>
<dbReference type="SUPFAM" id="SSF50044">
    <property type="entry name" value="SH3-domain"/>
    <property type="match status" value="1"/>
</dbReference>
<feature type="compositionally biased region" description="Basic and acidic residues" evidence="3">
    <location>
        <begin position="584"/>
        <end position="594"/>
    </location>
</feature>
<dbReference type="Proteomes" id="UP000007148">
    <property type="component" value="Unassembled WGS sequence"/>
</dbReference>
<dbReference type="EMBL" id="CAFZ01000108">
    <property type="protein sequence ID" value="CCA71155.1"/>
    <property type="molecule type" value="Genomic_DNA"/>
</dbReference>
<evidence type="ECO:0000256" key="3">
    <source>
        <dbReference type="SAM" id="MobiDB-lite"/>
    </source>
</evidence>
<evidence type="ECO:0000259" key="4">
    <source>
        <dbReference type="PROSITE" id="PS50002"/>
    </source>
</evidence>
<feature type="compositionally biased region" description="Acidic residues" evidence="3">
    <location>
        <begin position="595"/>
        <end position="618"/>
    </location>
</feature>
<dbReference type="SMART" id="SM00326">
    <property type="entry name" value="SH3"/>
    <property type="match status" value="1"/>
</dbReference>
<dbReference type="AlphaFoldDB" id="G4TIL2"/>
<proteinExistence type="predicted"/>
<feature type="compositionally biased region" description="Low complexity" evidence="3">
    <location>
        <begin position="466"/>
        <end position="476"/>
    </location>
</feature>
<evidence type="ECO:0000256" key="1">
    <source>
        <dbReference type="ARBA" id="ARBA00022443"/>
    </source>
</evidence>
<feature type="region of interest" description="Disordered" evidence="3">
    <location>
        <begin position="286"/>
        <end position="331"/>
    </location>
</feature>
<feature type="region of interest" description="Disordered" evidence="3">
    <location>
        <begin position="111"/>
        <end position="267"/>
    </location>
</feature>
<feature type="compositionally biased region" description="Polar residues" evidence="3">
    <location>
        <begin position="303"/>
        <end position="322"/>
    </location>
</feature>
<accession>G4TIL2</accession>
<dbReference type="InParanoid" id="G4TIL2"/>
<comment type="caution">
    <text evidence="5">The sequence shown here is derived from an EMBL/GenBank/DDBJ whole genome shotgun (WGS) entry which is preliminary data.</text>
</comment>
<name>G4TIL2_SERID</name>
<evidence type="ECO:0000313" key="5">
    <source>
        <dbReference type="EMBL" id="CCA71155.1"/>
    </source>
</evidence>
<reference evidence="5 6" key="1">
    <citation type="journal article" date="2011" name="PLoS Pathog.">
        <title>Endophytic Life Strategies Decoded by Genome and Transcriptome Analyses of the Mutualistic Root Symbiont Piriformospora indica.</title>
        <authorList>
            <person name="Zuccaro A."/>
            <person name="Lahrmann U."/>
            <person name="Guldener U."/>
            <person name="Langen G."/>
            <person name="Pfiffi S."/>
            <person name="Biedenkopf D."/>
            <person name="Wong P."/>
            <person name="Samans B."/>
            <person name="Grimm C."/>
            <person name="Basiewicz M."/>
            <person name="Murat C."/>
            <person name="Martin F."/>
            <person name="Kogel K.H."/>
        </authorList>
    </citation>
    <scope>NUCLEOTIDE SEQUENCE [LARGE SCALE GENOMIC DNA]</scope>
    <source>
        <strain evidence="5 6">DSM 11827</strain>
    </source>
</reference>
<feature type="compositionally biased region" description="Acidic residues" evidence="3">
    <location>
        <begin position="477"/>
        <end position="487"/>
    </location>
</feature>
<dbReference type="Gene3D" id="2.30.30.40">
    <property type="entry name" value="SH3 Domains"/>
    <property type="match status" value="1"/>
</dbReference>
<feature type="compositionally biased region" description="Low complexity" evidence="3">
    <location>
        <begin position="339"/>
        <end position="354"/>
    </location>
</feature>
<dbReference type="PROSITE" id="PS50002">
    <property type="entry name" value="SH3"/>
    <property type="match status" value="1"/>
</dbReference>
<feature type="compositionally biased region" description="Polar residues" evidence="3">
    <location>
        <begin position="258"/>
        <end position="267"/>
    </location>
</feature>
<evidence type="ECO:0000313" key="6">
    <source>
        <dbReference type="Proteomes" id="UP000007148"/>
    </source>
</evidence>
<feature type="region of interest" description="Disordered" evidence="3">
    <location>
        <begin position="542"/>
        <end position="621"/>
    </location>
</feature>
<organism evidence="5 6">
    <name type="scientific">Serendipita indica (strain DSM 11827)</name>
    <name type="common">Root endophyte fungus</name>
    <name type="synonym">Piriformospora indica</name>
    <dbReference type="NCBI Taxonomy" id="1109443"/>
    <lineage>
        <taxon>Eukaryota</taxon>
        <taxon>Fungi</taxon>
        <taxon>Dikarya</taxon>
        <taxon>Basidiomycota</taxon>
        <taxon>Agaricomycotina</taxon>
        <taxon>Agaricomycetes</taxon>
        <taxon>Sebacinales</taxon>
        <taxon>Serendipitaceae</taxon>
        <taxon>Serendipita</taxon>
    </lineage>
</organism>
<feature type="compositionally biased region" description="Low complexity" evidence="3">
    <location>
        <begin position="207"/>
        <end position="218"/>
    </location>
</feature>
<evidence type="ECO:0000256" key="2">
    <source>
        <dbReference type="PROSITE-ProRule" id="PRU00192"/>
    </source>
</evidence>